<dbReference type="Gene3D" id="1.20.1070.10">
    <property type="entry name" value="Rhodopsin 7-helix transmembrane proteins"/>
    <property type="match status" value="1"/>
</dbReference>
<feature type="transmembrane region" description="Helical" evidence="2">
    <location>
        <begin position="613"/>
        <end position="637"/>
    </location>
</feature>
<evidence type="ECO:0000313" key="4">
    <source>
        <dbReference type="EMBL" id="CAF3818206.1"/>
    </source>
</evidence>
<protein>
    <submittedName>
        <fullName evidence="3">Uncharacterized protein</fullName>
    </submittedName>
</protein>
<gene>
    <name evidence="3" type="ORF">GPM918_LOCUS16157</name>
    <name evidence="4" type="ORF">SRO942_LOCUS16157</name>
</gene>
<feature type="transmembrane region" description="Helical" evidence="2">
    <location>
        <begin position="649"/>
        <end position="670"/>
    </location>
</feature>
<feature type="transmembrane region" description="Helical" evidence="2">
    <location>
        <begin position="575"/>
        <end position="592"/>
    </location>
</feature>
<keyword evidence="2" id="KW-0812">Transmembrane</keyword>
<keyword evidence="2" id="KW-1133">Transmembrane helix</keyword>
<accession>A0A814KB10</accession>
<organism evidence="3 5">
    <name type="scientific">Didymodactylos carnosus</name>
    <dbReference type="NCBI Taxonomy" id="1234261"/>
    <lineage>
        <taxon>Eukaryota</taxon>
        <taxon>Metazoa</taxon>
        <taxon>Spiralia</taxon>
        <taxon>Gnathifera</taxon>
        <taxon>Rotifera</taxon>
        <taxon>Eurotatoria</taxon>
        <taxon>Bdelloidea</taxon>
        <taxon>Philodinida</taxon>
        <taxon>Philodinidae</taxon>
        <taxon>Didymodactylos</taxon>
    </lineage>
</organism>
<dbReference type="OrthoDB" id="10011386at2759"/>
<evidence type="ECO:0000256" key="1">
    <source>
        <dbReference type="SAM" id="MobiDB-lite"/>
    </source>
</evidence>
<dbReference type="EMBL" id="CAJNOQ010004189">
    <property type="protein sequence ID" value="CAF1048508.1"/>
    <property type="molecule type" value="Genomic_DNA"/>
</dbReference>
<feature type="compositionally biased region" description="Acidic residues" evidence="1">
    <location>
        <begin position="399"/>
        <end position="414"/>
    </location>
</feature>
<reference evidence="3" key="1">
    <citation type="submission" date="2021-02" db="EMBL/GenBank/DDBJ databases">
        <authorList>
            <person name="Nowell W R."/>
        </authorList>
    </citation>
    <scope>NUCLEOTIDE SEQUENCE</scope>
</reference>
<evidence type="ECO:0000313" key="3">
    <source>
        <dbReference type="EMBL" id="CAF1048508.1"/>
    </source>
</evidence>
<feature type="region of interest" description="Disordered" evidence="1">
    <location>
        <begin position="392"/>
        <end position="429"/>
    </location>
</feature>
<comment type="caution">
    <text evidence="3">The sequence shown here is derived from an EMBL/GenBank/DDBJ whole genome shotgun (WGS) entry which is preliminary data.</text>
</comment>
<dbReference type="EMBL" id="CAJOBC010004189">
    <property type="protein sequence ID" value="CAF3818206.1"/>
    <property type="molecule type" value="Genomic_DNA"/>
</dbReference>
<sequence length="703" mass="81376">MATSASMSSDDSYTNDMLDLIASLLKYMKLEHVYTAGELDRVLPIELHDKNNHITTIINQHYQTNYKDQDVSLVLSLLKSSCLPKLSSTTNIRKILNKYTSNLNNLLLNIRCSHYNYIQLIPFIGACYVCSRNLLPSITSKNIKLFATNGLIEPATLHFNQCTHSKTLQKEEEMIQIYPKFVKKSNILTVTPASFENTDYIYFGGEYGYEKSYLLNLECNIISTKASFEKFTDAFNLQSFQSRTTADTTNVKSDRRRLMQILFVYEIIKFKFFMGYTSVDIPSKTKLTTTDDFIYSQFEQCYQEFVFFWSYHRSFKPCPSLCSVAAVVDGHQKFRRRICKKKDINIKTNEFDEITVGCSHTPLFRSQYCEQHQPDDTQISSSVTSVVAQYETSGRGTDQEFDDNSSSDDEQMDMDDARRNDKDNSQLASILTTRNSVTRAGKPYKKEKYSFHAPTSCRTLKQRPSTYVEKCLRSFGLIAVVTNCKIIIGFCEIYRSETLKEIINDDGCNLVKYFKNNLGKIIKKTPESEYFHNCTFSLDRLHYQNHVDTWCRANMNPDKHAALDGVNTQSAEQCFMLVIPILNSILVVRILWKKRHMKQMLTWKKAKKMTVQLLSVFGLHLIIFLPAIITGLIQLFWVPNFLVDVQFTYFYEMYYFIPLLLPFICLRSLTEVFKSHNRRKGFTTVGFVNINGVRLLDYSARPE</sequence>
<proteinExistence type="predicted"/>
<dbReference type="Proteomes" id="UP000663829">
    <property type="component" value="Unassembled WGS sequence"/>
</dbReference>
<feature type="compositionally biased region" description="Basic and acidic residues" evidence="1">
    <location>
        <begin position="415"/>
        <end position="424"/>
    </location>
</feature>
<keyword evidence="5" id="KW-1185">Reference proteome</keyword>
<keyword evidence="2" id="KW-0472">Membrane</keyword>
<dbReference type="Proteomes" id="UP000681722">
    <property type="component" value="Unassembled WGS sequence"/>
</dbReference>
<evidence type="ECO:0000256" key="2">
    <source>
        <dbReference type="SAM" id="Phobius"/>
    </source>
</evidence>
<dbReference type="AlphaFoldDB" id="A0A814KB10"/>
<dbReference type="SUPFAM" id="SSF81321">
    <property type="entry name" value="Family A G protein-coupled receptor-like"/>
    <property type="match status" value="1"/>
</dbReference>
<evidence type="ECO:0000313" key="5">
    <source>
        <dbReference type="Proteomes" id="UP000663829"/>
    </source>
</evidence>
<name>A0A814KB10_9BILA</name>